<gene>
    <name evidence="4" type="ORF">E3O21_02580</name>
    <name evidence="3" type="ORF">SAMN05216368_106210</name>
</gene>
<protein>
    <submittedName>
        <fullName evidence="4">DoxX family membrane protein</fullName>
    </submittedName>
    <submittedName>
        <fullName evidence="3">Thiosulfate dehydrogenase [quinone] large subunit</fullName>
    </submittedName>
</protein>
<dbReference type="EMBL" id="FNIB01000006">
    <property type="protein sequence ID" value="SDN64684.1"/>
    <property type="molecule type" value="Genomic_DNA"/>
</dbReference>
<sequence length="184" mass="20144">MTGIGTPVNARALDVNAIAAGRPTRVVLAAVRIAVGLMWLQNVNWKRPPDFGQEAGNGLYQYTNYAVENPVLAPFTWLVQNVILPNFALFGWAVLLAEFCLGAFLLVGLLTRFWAIVGILQTIAITLSVLNTPMEWHWSYYLMFAAQFVILATAAGRVTGVDGLLRPRWSLRSGPVARLAMAVS</sequence>
<evidence type="ECO:0000313" key="5">
    <source>
        <dbReference type="Proteomes" id="UP000199639"/>
    </source>
</evidence>
<keyword evidence="1" id="KW-0472">Membrane</keyword>
<dbReference type="STRING" id="1424659.SAMN05216368_106210"/>
<dbReference type="EMBL" id="SOFD01000005">
    <property type="protein sequence ID" value="TFB81701.1"/>
    <property type="molecule type" value="Genomic_DNA"/>
</dbReference>
<organism evidence="3 5">
    <name type="scientific">Cryobacterium flavum</name>
    <dbReference type="NCBI Taxonomy" id="1424659"/>
    <lineage>
        <taxon>Bacteria</taxon>
        <taxon>Bacillati</taxon>
        <taxon>Actinomycetota</taxon>
        <taxon>Actinomycetes</taxon>
        <taxon>Micrococcales</taxon>
        <taxon>Microbacteriaceae</taxon>
        <taxon>Cryobacterium</taxon>
    </lineage>
</organism>
<keyword evidence="6" id="KW-1185">Reference proteome</keyword>
<dbReference type="InterPro" id="IPR007301">
    <property type="entry name" value="DoxD"/>
</dbReference>
<reference evidence="4 6" key="2">
    <citation type="submission" date="2019-03" db="EMBL/GenBank/DDBJ databases">
        <title>Genomics of glacier-inhabiting Cryobacterium strains.</title>
        <authorList>
            <person name="Liu Q."/>
            <person name="Xin Y.-H."/>
        </authorList>
    </citation>
    <scope>NUCLEOTIDE SEQUENCE [LARGE SCALE GENOMIC DNA]</scope>
    <source>
        <strain evidence="4 6">Hh8</strain>
    </source>
</reference>
<dbReference type="Proteomes" id="UP000298252">
    <property type="component" value="Unassembled WGS sequence"/>
</dbReference>
<evidence type="ECO:0000259" key="2">
    <source>
        <dbReference type="Pfam" id="PF04173"/>
    </source>
</evidence>
<feature type="transmembrane region" description="Helical" evidence="1">
    <location>
        <begin position="87"/>
        <end position="106"/>
    </location>
</feature>
<dbReference type="Pfam" id="PF04173">
    <property type="entry name" value="DoxD"/>
    <property type="match status" value="1"/>
</dbReference>
<dbReference type="RefSeq" id="WP_092340710.1">
    <property type="nucleotide sequence ID" value="NZ_FNIB01000006.1"/>
</dbReference>
<keyword evidence="1" id="KW-1133">Transmembrane helix</keyword>
<dbReference type="AlphaFoldDB" id="A0A4R8VE60"/>
<dbReference type="Proteomes" id="UP000199639">
    <property type="component" value="Unassembled WGS sequence"/>
</dbReference>
<feature type="domain" description="TQO small subunit DoxD" evidence="2">
    <location>
        <begin position="31"/>
        <end position="169"/>
    </location>
</feature>
<evidence type="ECO:0000313" key="4">
    <source>
        <dbReference type="EMBL" id="TFB81701.1"/>
    </source>
</evidence>
<feature type="transmembrane region" description="Helical" evidence="1">
    <location>
        <begin position="138"/>
        <end position="158"/>
    </location>
</feature>
<proteinExistence type="predicted"/>
<name>A0A4R8VE60_9MICO</name>
<evidence type="ECO:0000313" key="3">
    <source>
        <dbReference type="EMBL" id="SDN64684.1"/>
    </source>
</evidence>
<feature type="transmembrane region" description="Helical" evidence="1">
    <location>
        <begin position="113"/>
        <end position="132"/>
    </location>
</feature>
<evidence type="ECO:0000256" key="1">
    <source>
        <dbReference type="SAM" id="Phobius"/>
    </source>
</evidence>
<keyword evidence="1" id="KW-0812">Transmembrane</keyword>
<reference evidence="3 5" key="1">
    <citation type="submission" date="2016-10" db="EMBL/GenBank/DDBJ databases">
        <authorList>
            <person name="Varghese N."/>
            <person name="Submissions S."/>
        </authorList>
    </citation>
    <scope>NUCLEOTIDE SEQUENCE [LARGE SCALE GENOMIC DNA]</scope>
    <source>
        <strain evidence="3 5">CGMCC 1.11215</strain>
    </source>
</reference>
<accession>A0A4R8VE60</accession>
<evidence type="ECO:0000313" key="6">
    <source>
        <dbReference type="Proteomes" id="UP000298252"/>
    </source>
</evidence>